<dbReference type="OrthoDB" id="6339452at2759"/>
<dbReference type="GeneID" id="121400394"/>
<keyword evidence="2" id="KW-0378">Hydrolase</keyword>
<evidence type="ECO:0000256" key="1">
    <source>
        <dbReference type="ARBA" id="ARBA00022670"/>
    </source>
</evidence>
<keyword evidence="4" id="KW-1015">Disulfide bond</keyword>
<feature type="domain" description="Peptidase S1" evidence="6">
    <location>
        <begin position="44"/>
        <end position="286"/>
    </location>
</feature>
<dbReference type="Gene3D" id="2.40.10.10">
    <property type="entry name" value="Trypsin-like serine proteases"/>
    <property type="match status" value="2"/>
</dbReference>
<evidence type="ECO:0000313" key="8">
    <source>
        <dbReference type="RefSeq" id="XP_041439281.1"/>
    </source>
</evidence>
<reference evidence="7" key="1">
    <citation type="submission" date="2024-06" db="UniProtKB">
        <authorList>
            <consortium name="RefSeq"/>
        </authorList>
    </citation>
    <scope>NUCLEOTIDE SEQUENCE [LARGE SCALE GENOMIC DNA]</scope>
    <source>
        <strain evidence="7">J_2021</strain>
    </source>
</reference>
<dbReference type="Pfam" id="PF00089">
    <property type="entry name" value="Trypsin"/>
    <property type="match status" value="1"/>
</dbReference>
<dbReference type="PANTHER" id="PTHR24252:SF13">
    <property type="entry name" value="BRAIN-SPECIFIC SERINE PROTEASE 4"/>
    <property type="match status" value="1"/>
</dbReference>
<keyword evidence="3" id="KW-0720">Serine protease</keyword>
<protein>
    <submittedName>
        <fullName evidence="8">Acrosin-like isoform X1</fullName>
    </submittedName>
</protein>
<keyword evidence="7" id="KW-1185">Reference proteome</keyword>
<feature type="chain" id="PRO_5035271011" evidence="5">
    <location>
        <begin position="22"/>
        <end position="407"/>
    </location>
</feature>
<dbReference type="KEGG" id="xla:121400394"/>
<proteinExistence type="predicted"/>
<dbReference type="InterPro" id="IPR001254">
    <property type="entry name" value="Trypsin_dom"/>
</dbReference>
<accession>A0A8J1MD61</accession>
<evidence type="ECO:0000256" key="2">
    <source>
        <dbReference type="ARBA" id="ARBA00022801"/>
    </source>
</evidence>
<sequence>MAGAEMELLLFFLTIFHLFQQFETSNRIICGNRPLYESFYWSQEVNGVSTAQGKWPWLVSIQQKEGDRYEHICAGIILNTQWVVTAAHCFNNLNGENTASTLRLVFGIRTVTADIPQNLVRKLQKIIRHEEYNPQNAHNDIALIQVDKPIEFNSESQVACIPMPSAQLQHFTECYIAGWGSHDESAEPVRIMQEAKVEQIDAKVCNGTKWYKGRLGDSNLCASQKAGATYSCQGDSAGPLMCKGSKAQHFSVVGIASWGSGCGGTYSPGVYTSVQKLLPWIIDKVISEERKSSPIVMKSNMNGIVPYEDPQDDVTKEAETVPTIQGYKPVKNRRKRFALQKPQQSPSFPMERVEPDLKVESSHQEVQPSEHKNGLKQIISVARQFMKSVVRSLKYLNSKISKRRELQ</sequence>
<dbReference type="InterPro" id="IPR043504">
    <property type="entry name" value="Peptidase_S1_PA_chymotrypsin"/>
</dbReference>
<feature type="signal peptide" evidence="5">
    <location>
        <begin position="1"/>
        <end position="21"/>
    </location>
</feature>
<dbReference type="CDD" id="cd00190">
    <property type="entry name" value="Tryp_SPc"/>
    <property type="match status" value="1"/>
</dbReference>
<dbReference type="InterPro" id="IPR009003">
    <property type="entry name" value="Peptidase_S1_PA"/>
</dbReference>
<dbReference type="GO" id="GO:0004252">
    <property type="term" value="F:serine-type endopeptidase activity"/>
    <property type="evidence" value="ECO:0000318"/>
    <property type="project" value="GO_Central"/>
</dbReference>
<dbReference type="AlphaFoldDB" id="A0A8J1MD61"/>
<dbReference type="SMART" id="SM00020">
    <property type="entry name" value="Tryp_SPc"/>
    <property type="match status" value="1"/>
</dbReference>
<dbReference type="GO" id="GO:0007340">
    <property type="term" value="P:acrosome reaction"/>
    <property type="evidence" value="ECO:0000318"/>
    <property type="project" value="GO_Central"/>
</dbReference>
<name>A0A8J1MD61_XENLA</name>
<dbReference type="GO" id="GO:0006508">
    <property type="term" value="P:proteolysis"/>
    <property type="evidence" value="ECO:0007669"/>
    <property type="project" value="UniProtKB-KW"/>
</dbReference>
<evidence type="ECO:0000256" key="5">
    <source>
        <dbReference type="SAM" id="SignalP"/>
    </source>
</evidence>
<dbReference type="SUPFAM" id="SSF50494">
    <property type="entry name" value="Trypsin-like serine proteases"/>
    <property type="match status" value="1"/>
</dbReference>
<dbReference type="FunFam" id="2.40.10.10:FF:000003">
    <property type="entry name" value="Transmembrane serine protease 3"/>
    <property type="match status" value="1"/>
</dbReference>
<dbReference type="PROSITE" id="PS00134">
    <property type="entry name" value="TRYPSIN_HIS"/>
    <property type="match status" value="1"/>
</dbReference>
<reference evidence="8" key="2">
    <citation type="submission" date="2025-08" db="UniProtKB">
        <authorList>
            <consortium name="RefSeq"/>
        </authorList>
    </citation>
    <scope>IDENTIFICATION</scope>
    <source>
        <strain evidence="8">J_2021</strain>
        <tissue evidence="8">Erythrocytes</tissue>
    </source>
</reference>
<dbReference type="InterPro" id="IPR018114">
    <property type="entry name" value="TRYPSIN_HIS"/>
</dbReference>
<dbReference type="PRINTS" id="PR00722">
    <property type="entry name" value="CHYMOTRYPSIN"/>
</dbReference>
<dbReference type="InterPro" id="IPR001314">
    <property type="entry name" value="Peptidase_S1A"/>
</dbReference>
<keyword evidence="1" id="KW-0645">Protease</keyword>
<keyword evidence="5" id="KW-0732">Signal</keyword>
<evidence type="ECO:0000256" key="4">
    <source>
        <dbReference type="ARBA" id="ARBA00023157"/>
    </source>
</evidence>
<dbReference type="RefSeq" id="XP_041439281.1">
    <property type="nucleotide sequence ID" value="XM_041583347.1"/>
</dbReference>
<organism evidence="7 8">
    <name type="scientific">Xenopus laevis</name>
    <name type="common">African clawed frog</name>
    <dbReference type="NCBI Taxonomy" id="8355"/>
    <lineage>
        <taxon>Eukaryota</taxon>
        <taxon>Metazoa</taxon>
        <taxon>Chordata</taxon>
        <taxon>Craniata</taxon>
        <taxon>Vertebrata</taxon>
        <taxon>Euteleostomi</taxon>
        <taxon>Amphibia</taxon>
        <taxon>Batrachia</taxon>
        <taxon>Anura</taxon>
        <taxon>Pipoidea</taxon>
        <taxon>Pipidae</taxon>
        <taxon>Xenopodinae</taxon>
        <taxon>Xenopus</taxon>
        <taxon>Xenopus</taxon>
    </lineage>
</organism>
<evidence type="ECO:0000313" key="7">
    <source>
        <dbReference type="Proteomes" id="UP000186698"/>
    </source>
</evidence>
<gene>
    <name evidence="8" type="primary">LOC121400394</name>
</gene>
<dbReference type="PROSITE" id="PS50240">
    <property type="entry name" value="TRYPSIN_DOM"/>
    <property type="match status" value="1"/>
</dbReference>
<evidence type="ECO:0000259" key="6">
    <source>
        <dbReference type="PROSITE" id="PS50240"/>
    </source>
</evidence>
<evidence type="ECO:0000256" key="3">
    <source>
        <dbReference type="ARBA" id="ARBA00022825"/>
    </source>
</evidence>
<dbReference type="Proteomes" id="UP000186698">
    <property type="component" value="Chromosome 2S"/>
</dbReference>
<dbReference type="PANTHER" id="PTHR24252">
    <property type="entry name" value="ACROSIN-RELATED"/>
    <property type="match status" value="1"/>
</dbReference>